<dbReference type="RefSeq" id="WP_011868410.1">
    <property type="nucleotide sequence ID" value="NZ_JACHEC010000006.1"/>
</dbReference>
<organism evidence="1 2">
    <name type="scientific">Methanococcus maripaludis</name>
    <name type="common">Methanococcus deltae</name>
    <dbReference type="NCBI Taxonomy" id="39152"/>
    <lineage>
        <taxon>Archaea</taxon>
        <taxon>Methanobacteriati</taxon>
        <taxon>Methanobacteriota</taxon>
        <taxon>Methanomada group</taxon>
        <taxon>Methanococci</taxon>
        <taxon>Methanococcales</taxon>
        <taxon>Methanococcaceae</taxon>
        <taxon>Methanococcus</taxon>
    </lineage>
</organism>
<proteinExistence type="predicted"/>
<protein>
    <submittedName>
        <fullName evidence="1">Uncharacterized protein</fullName>
    </submittedName>
</protein>
<dbReference type="EMBL" id="JACHEC010000006">
    <property type="protein sequence ID" value="MBB6402665.1"/>
    <property type="molecule type" value="Genomic_DNA"/>
</dbReference>
<evidence type="ECO:0000313" key="2">
    <source>
        <dbReference type="Proteomes" id="UP000536195"/>
    </source>
</evidence>
<evidence type="ECO:0000313" key="1">
    <source>
        <dbReference type="EMBL" id="MBB6402665.1"/>
    </source>
</evidence>
<gene>
    <name evidence="1" type="ORF">HNP92_001989</name>
</gene>
<sequence>MDDIIVNYKLTELVIDTLNNKGYISGEWSEKITQCTSHYELMLLINSECTIFEMSELGSLRSSILGEFGQRVDWIRVTNYLIERYVQEGGKLPFEHNTSL</sequence>
<dbReference type="Proteomes" id="UP000536195">
    <property type="component" value="Unassembled WGS sequence"/>
</dbReference>
<comment type="caution">
    <text evidence="1">The sequence shown here is derived from an EMBL/GenBank/DDBJ whole genome shotgun (WGS) entry which is preliminary data.</text>
</comment>
<dbReference type="AlphaFoldDB" id="A0A7J9S7N3"/>
<reference evidence="1 2" key="1">
    <citation type="submission" date="2020-08" db="EMBL/GenBank/DDBJ databases">
        <title>Genomic Encyclopedia of Type Strains, Phase IV (KMG-V): Genome sequencing to study the core and pangenomes of soil and plant-associated prokaryotes.</title>
        <authorList>
            <person name="Whitman W."/>
        </authorList>
    </citation>
    <scope>NUCLEOTIDE SEQUENCE [LARGE SCALE GENOMIC DNA]</scope>
    <source>
        <strain evidence="1 2">C11</strain>
    </source>
</reference>
<name>A0A7J9S7N3_METMI</name>
<accession>A0A7J9S7N3</accession>
<dbReference type="GeneID" id="4927485"/>